<organism evidence="6 7">
    <name type="scientific">Aerophobetes bacterium</name>
    <dbReference type="NCBI Taxonomy" id="2030807"/>
    <lineage>
        <taxon>Bacteria</taxon>
        <taxon>Candidatus Aerophobota</taxon>
    </lineage>
</organism>
<evidence type="ECO:0000256" key="1">
    <source>
        <dbReference type="ARBA" id="ARBA00001933"/>
    </source>
</evidence>
<dbReference type="InterPro" id="IPR015422">
    <property type="entry name" value="PyrdxlP-dep_Trfase_small"/>
</dbReference>
<accession>A0A497E3Z6</accession>
<reference evidence="6 7" key="1">
    <citation type="submission" date="2018-06" db="EMBL/GenBank/DDBJ databases">
        <title>Extensive metabolic versatility and redundancy in microbially diverse, dynamic hydrothermal sediments.</title>
        <authorList>
            <person name="Dombrowski N."/>
            <person name="Teske A."/>
            <person name="Baker B.J."/>
        </authorList>
    </citation>
    <scope>NUCLEOTIDE SEQUENCE [LARGE SCALE GENOMIC DNA]</scope>
    <source>
        <strain evidence="6">B47_G16</strain>
    </source>
</reference>
<dbReference type="Proteomes" id="UP000279422">
    <property type="component" value="Unassembled WGS sequence"/>
</dbReference>
<dbReference type="NCBIfam" id="NF006756">
    <property type="entry name" value="PRK09276.1"/>
    <property type="match status" value="1"/>
</dbReference>
<gene>
    <name evidence="6" type="ORF">DRJ00_04255</name>
</gene>
<comment type="caution">
    <text evidence="6">The sequence shown here is derived from an EMBL/GenBank/DDBJ whole genome shotgun (WGS) entry which is preliminary data.</text>
</comment>
<dbReference type="InterPro" id="IPR050881">
    <property type="entry name" value="LL-DAP_aminotransferase"/>
</dbReference>
<dbReference type="CDD" id="cd00609">
    <property type="entry name" value="AAT_like"/>
    <property type="match status" value="1"/>
</dbReference>
<dbReference type="AlphaFoldDB" id="A0A497E3Z6"/>
<dbReference type="InterPro" id="IPR004839">
    <property type="entry name" value="Aminotransferase_I/II_large"/>
</dbReference>
<proteinExistence type="inferred from homology"/>
<evidence type="ECO:0000259" key="5">
    <source>
        <dbReference type="Pfam" id="PF00155"/>
    </source>
</evidence>
<comment type="similarity">
    <text evidence="4">Belongs to the class-I pyridoxal-phosphate-dependent aminotransferase family.</text>
</comment>
<dbReference type="PROSITE" id="PS00105">
    <property type="entry name" value="AA_TRANSFER_CLASS_1"/>
    <property type="match status" value="1"/>
</dbReference>
<dbReference type="SUPFAM" id="SSF53383">
    <property type="entry name" value="PLP-dependent transferases"/>
    <property type="match status" value="1"/>
</dbReference>
<dbReference type="Pfam" id="PF00155">
    <property type="entry name" value="Aminotran_1_2"/>
    <property type="match status" value="1"/>
</dbReference>
<dbReference type="InterPro" id="IPR015424">
    <property type="entry name" value="PyrdxlP-dep_Trfase"/>
</dbReference>
<evidence type="ECO:0000256" key="2">
    <source>
        <dbReference type="ARBA" id="ARBA00022576"/>
    </source>
</evidence>
<feature type="domain" description="Aminotransferase class I/classII large" evidence="5">
    <location>
        <begin position="34"/>
        <end position="386"/>
    </location>
</feature>
<dbReference type="EC" id="2.6.1.-" evidence="4"/>
<name>A0A497E3Z6_UNCAE</name>
<sequence>MAIQVAERVKKIPPYLFSTIDELKEKVKKRGNTLIDLGMGNPDLPTPSHIVERLKEAAMDSSTHRYSSARGDEELRKAIADWYERRYGVYLDFQEEVLPLIGSKEGIAVTYLTFINPGDVAIVPTPAYPVHFNGVLLAGGVVHHLPINKENNFLPDLFSVPRKVLKRAKIIFLCYPNNPTAAIVEREFLEEAVSFARRHNLILANDFSYSEITFDGYRPPSLLQVKGSKEIGIEFHSFSKTYNMAGWRIGFVVGNKDLINSIARVKRYIDFGIFAAIQKAATLALKGPQDCVRQIRDTYRRRRDILVEGLRSLGWEVESPKATMYVWAPLPPRYSAMSSLEFSKFLLEKTGVVVSPGTGFGKGGEGYVRFALVEGEQRISEAVRRIGKVL</sequence>
<dbReference type="EMBL" id="QMPZ01000047">
    <property type="protein sequence ID" value="RLE09401.1"/>
    <property type="molecule type" value="Genomic_DNA"/>
</dbReference>
<dbReference type="InterPro" id="IPR015421">
    <property type="entry name" value="PyrdxlP-dep_Trfase_major"/>
</dbReference>
<dbReference type="GO" id="GO:0008483">
    <property type="term" value="F:transaminase activity"/>
    <property type="evidence" value="ECO:0007669"/>
    <property type="project" value="UniProtKB-KW"/>
</dbReference>
<evidence type="ECO:0000256" key="4">
    <source>
        <dbReference type="RuleBase" id="RU000481"/>
    </source>
</evidence>
<protein>
    <recommendedName>
        <fullName evidence="4">Aminotransferase</fullName>
        <ecNumber evidence="4">2.6.1.-</ecNumber>
    </recommendedName>
</protein>
<keyword evidence="2 4" id="KW-0032">Aminotransferase</keyword>
<evidence type="ECO:0000313" key="7">
    <source>
        <dbReference type="Proteomes" id="UP000279422"/>
    </source>
</evidence>
<dbReference type="Gene3D" id="3.40.640.10">
    <property type="entry name" value="Type I PLP-dependent aspartate aminotransferase-like (Major domain)"/>
    <property type="match status" value="1"/>
</dbReference>
<dbReference type="PANTHER" id="PTHR42832:SF3">
    <property type="entry name" value="L-GLUTAMINE--4-(METHYLSULFANYL)-2-OXOBUTANOATE AMINOTRANSFERASE"/>
    <property type="match status" value="1"/>
</dbReference>
<evidence type="ECO:0000313" key="6">
    <source>
        <dbReference type="EMBL" id="RLE09401.1"/>
    </source>
</evidence>
<evidence type="ECO:0000256" key="3">
    <source>
        <dbReference type="ARBA" id="ARBA00022679"/>
    </source>
</evidence>
<keyword evidence="3 4" id="KW-0808">Transferase</keyword>
<dbReference type="Gene3D" id="3.90.1150.10">
    <property type="entry name" value="Aspartate Aminotransferase, domain 1"/>
    <property type="match status" value="1"/>
</dbReference>
<comment type="cofactor">
    <cofactor evidence="1 4">
        <name>pyridoxal 5'-phosphate</name>
        <dbReference type="ChEBI" id="CHEBI:597326"/>
    </cofactor>
</comment>
<dbReference type="PANTHER" id="PTHR42832">
    <property type="entry name" value="AMINO ACID AMINOTRANSFERASE"/>
    <property type="match status" value="1"/>
</dbReference>
<dbReference type="InterPro" id="IPR004838">
    <property type="entry name" value="NHTrfase_class1_PyrdxlP-BS"/>
</dbReference>
<dbReference type="GO" id="GO:0030170">
    <property type="term" value="F:pyridoxal phosphate binding"/>
    <property type="evidence" value="ECO:0007669"/>
    <property type="project" value="InterPro"/>
</dbReference>